<dbReference type="SUPFAM" id="SSF103032">
    <property type="entry name" value="Hypothetical protein YwqG"/>
    <property type="match status" value="1"/>
</dbReference>
<dbReference type="Pfam" id="PF09234">
    <property type="entry name" value="DUF1963"/>
    <property type="match status" value="1"/>
</dbReference>
<dbReference type="PANTHER" id="PTHR36436:SF6">
    <property type="entry name" value="SLL5081 PROTEIN"/>
    <property type="match status" value="1"/>
</dbReference>
<evidence type="ECO:0008006" key="3">
    <source>
        <dbReference type="Google" id="ProtNLM"/>
    </source>
</evidence>
<dbReference type="InterPro" id="IPR035948">
    <property type="entry name" value="YwqG-like_sf"/>
</dbReference>
<organism evidence="1 2">
    <name type="scientific">Roseivirga seohaensis subsp. aquiponti</name>
    <dbReference type="NCBI Taxonomy" id="1566026"/>
    <lineage>
        <taxon>Bacteria</taxon>
        <taxon>Pseudomonadati</taxon>
        <taxon>Bacteroidota</taxon>
        <taxon>Cytophagia</taxon>
        <taxon>Cytophagales</taxon>
        <taxon>Roseivirgaceae</taxon>
        <taxon>Roseivirga</taxon>
    </lineage>
</organism>
<dbReference type="InterPro" id="IPR015315">
    <property type="entry name" value="DUF1963"/>
</dbReference>
<dbReference type="PANTHER" id="PTHR36436">
    <property type="entry name" value="SLL5081 PROTEIN"/>
    <property type="match status" value="1"/>
</dbReference>
<keyword evidence="2" id="KW-1185">Reference proteome</keyword>
<reference evidence="2" key="1">
    <citation type="submission" date="2014-11" db="EMBL/GenBank/DDBJ databases">
        <title>Genome sequencing of Roseivirga sp. D-25.</title>
        <authorList>
            <person name="Selvaratnam C."/>
            <person name="Thevarajoo S."/>
            <person name="Goh K.M."/>
            <person name="Eee R."/>
            <person name="Chan K.-G."/>
            <person name="Chong C.S."/>
        </authorList>
    </citation>
    <scope>NUCLEOTIDE SEQUENCE [LARGE SCALE GENOMIC DNA]</scope>
    <source>
        <strain evidence="2">D-25</strain>
    </source>
</reference>
<sequence>MNTHLLSLLLSSFPKDFNEVLKYVKPTIGIKTVEIIQEGEVTSKFGGLPDIPNSFIWPSFQEKSLTFLCQVVLEEIKEYEPSHLLPKTGVLYFFVCTEIKDRFPEQIGEFKVIYEEAEKQSLHKAQLDGELTLTERAISFYQHYTFPSYQDYQMERLSEKGIELEEFLDEYQFEIREMLMGDVDIPNHQILGHPLALQGMVKPWWAVQYSKLPEPLSEKQEMKLYKMGEEFLLLFQFDLESEDQSLQEFLGDGMAYFGIHQNDLKIQDFNKALLVIQNT</sequence>
<proteinExistence type="predicted"/>
<accession>A0A0L8AJG6</accession>
<dbReference type="PATRIC" id="fig|1566026.4.peg.566"/>
<name>A0A0L8AJG6_9BACT</name>
<gene>
    <name evidence="1" type="ORF">OB69_11400</name>
</gene>
<dbReference type="RefSeq" id="WP_053223864.1">
    <property type="nucleotide sequence ID" value="NZ_JSVA01000011.1"/>
</dbReference>
<dbReference type="Gene3D" id="2.30.320.10">
    <property type="entry name" value="YwqG-like"/>
    <property type="match status" value="1"/>
</dbReference>
<dbReference type="Proteomes" id="UP000036908">
    <property type="component" value="Unassembled WGS sequence"/>
</dbReference>
<evidence type="ECO:0000313" key="2">
    <source>
        <dbReference type="Proteomes" id="UP000036908"/>
    </source>
</evidence>
<protein>
    <recommendedName>
        <fullName evidence="3">DUF1963 domain-containing protein</fullName>
    </recommendedName>
</protein>
<dbReference type="EMBL" id="JSVA01000011">
    <property type="protein sequence ID" value="KOF02529.1"/>
    <property type="molecule type" value="Genomic_DNA"/>
</dbReference>
<evidence type="ECO:0000313" key="1">
    <source>
        <dbReference type="EMBL" id="KOF02529.1"/>
    </source>
</evidence>
<dbReference type="OrthoDB" id="1414356at2"/>
<comment type="caution">
    <text evidence="1">The sequence shown here is derived from an EMBL/GenBank/DDBJ whole genome shotgun (WGS) entry which is preliminary data.</text>
</comment>
<dbReference type="AlphaFoldDB" id="A0A0L8AJG6"/>